<comment type="caution">
    <text evidence="3">The sequence shown here is derived from an EMBL/GenBank/DDBJ whole genome shotgun (WGS) entry which is preliminary data.</text>
</comment>
<dbReference type="AlphaFoldDB" id="A0A6L2ZR02"/>
<dbReference type="Pfam" id="PF12920">
    <property type="entry name" value="TcdA_TcdB_pore"/>
    <property type="match status" value="1"/>
</dbReference>
<keyword evidence="1" id="KW-0472">Membrane</keyword>
<gene>
    <name evidence="3" type="ORF">RINTU1_25800</name>
</gene>
<dbReference type="Proteomes" id="UP000504714">
    <property type="component" value="Unassembled WGS sequence"/>
</dbReference>
<organism evidence="3 4">
    <name type="scientific">Candidatus Regiella insecticola</name>
    <dbReference type="NCBI Taxonomy" id="138073"/>
    <lineage>
        <taxon>Bacteria</taxon>
        <taxon>Pseudomonadati</taxon>
        <taxon>Pseudomonadota</taxon>
        <taxon>Gammaproteobacteria</taxon>
        <taxon>Enterobacterales</taxon>
        <taxon>Enterobacteriaceae</taxon>
        <taxon>aphid secondary symbionts</taxon>
        <taxon>Candidatus Regiella</taxon>
    </lineage>
</organism>
<reference evidence="3 4" key="1">
    <citation type="submission" date="2020-06" db="EMBL/GenBank/DDBJ databases">
        <title>The genome sequence of Candidatus Regiella insecticola strain Tut.</title>
        <authorList>
            <person name="Nikoh N."/>
            <person name="Tsuchida T."/>
            <person name="Koga R."/>
            <person name="Oshima K."/>
            <person name="Hattori M."/>
            <person name="Fukatsu T."/>
        </authorList>
    </citation>
    <scope>NUCLEOTIDE SEQUENCE [LARGE SCALE GENOMIC DNA]</scope>
    <source>
        <strain evidence="3 4">Tut</strain>
    </source>
</reference>
<evidence type="ECO:0000313" key="3">
    <source>
        <dbReference type="EMBL" id="GFN46815.1"/>
    </source>
</evidence>
<keyword evidence="1" id="KW-0812">Transmembrane</keyword>
<sequence>MLALAICGWVKNGISVQGNDGLAQALQIHTYVSMSAVAQSVTSDAITLGNFAQSKVHLALKSSLAKGSVGSFARGLRSLGGKIMWLGPLFDVADIALSSTEYYLAKNEAQARIFRTEIIFGSISLGLSLGFIVASVLGATLLSTLLLPIGLLLAGLRYLVVSQLEAADTDREKAKIINDYFQQMQDGWNNAGFKLENGVLLPYQGVVDLLPNSKISVLVLVIN</sequence>
<accession>A0A6L2ZR02</accession>
<feature type="transmembrane region" description="Helical" evidence="1">
    <location>
        <begin position="145"/>
        <end position="161"/>
    </location>
</feature>
<keyword evidence="1" id="KW-1133">Transmembrane helix</keyword>
<feature type="domain" description="TcdA/TcdB toxin pore forming" evidence="2">
    <location>
        <begin position="20"/>
        <end position="207"/>
    </location>
</feature>
<name>A0A6L2ZR02_9ENTR</name>
<evidence type="ECO:0000259" key="2">
    <source>
        <dbReference type="Pfam" id="PF12920"/>
    </source>
</evidence>
<proteinExistence type="predicted"/>
<dbReference type="InterPro" id="IPR024769">
    <property type="entry name" value="TcdA/TcdB_pore_forming"/>
</dbReference>
<protein>
    <recommendedName>
        <fullName evidence="2">TcdA/TcdB toxin pore forming domain-containing protein</fullName>
    </recommendedName>
</protein>
<evidence type="ECO:0000256" key="1">
    <source>
        <dbReference type="SAM" id="Phobius"/>
    </source>
</evidence>
<dbReference type="EMBL" id="BLXO01000005">
    <property type="protein sequence ID" value="GFN46815.1"/>
    <property type="molecule type" value="Genomic_DNA"/>
</dbReference>
<feature type="transmembrane region" description="Helical" evidence="1">
    <location>
        <begin position="118"/>
        <end position="139"/>
    </location>
</feature>
<evidence type="ECO:0000313" key="4">
    <source>
        <dbReference type="Proteomes" id="UP000504714"/>
    </source>
</evidence>